<dbReference type="EMBL" id="LR134384">
    <property type="protein sequence ID" value="VEH15355.1"/>
    <property type="molecule type" value="Genomic_DNA"/>
</dbReference>
<reference evidence="2 3" key="1">
    <citation type="submission" date="2018-12" db="EMBL/GenBank/DDBJ databases">
        <authorList>
            <consortium name="Pathogen Informatics"/>
        </authorList>
    </citation>
    <scope>NUCLEOTIDE SEQUENCE [LARGE SCALE GENOMIC DNA]</scope>
    <source>
        <strain evidence="2 3">NCTC13071</strain>
    </source>
</reference>
<protein>
    <submittedName>
        <fullName evidence="2">Uncharacterized protein</fullName>
    </submittedName>
</protein>
<proteinExistence type="predicted"/>
<sequence>MKLESMTPTHSTLATPGKSSKDLVKIPSYIVTNRNHRTVNGRYTSTLAESIKLHGYHHIEEHTGHEFYKTIIGNGYRKFMPEPSTDTVLVLLLEITICTEVTVHEYRHEFTFRKPSLTIPAIFSITAIGR</sequence>
<name>A0A3S4X213_9BACT</name>
<gene>
    <name evidence="2" type="ORF">NCTC13071_01355</name>
</gene>
<evidence type="ECO:0000256" key="1">
    <source>
        <dbReference type="SAM" id="MobiDB-lite"/>
    </source>
</evidence>
<feature type="region of interest" description="Disordered" evidence="1">
    <location>
        <begin position="1"/>
        <end position="20"/>
    </location>
</feature>
<evidence type="ECO:0000313" key="3">
    <source>
        <dbReference type="Proteomes" id="UP000274578"/>
    </source>
</evidence>
<evidence type="ECO:0000313" key="2">
    <source>
        <dbReference type="EMBL" id="VEH15355.1"/>
    </source>
</evidence>
<dbReference type="KEGG" id="poc:NCTC13071_01355"/>
<accession>A0A3S4X213</accession>
<organism evidence="2 3">
    <name type="scientific">Segatella oris</name>
    <dbReference type="NCBI Taxonomy" id="28135"/>
    <lineage>
        <taxon>Bacteria</taxon>
        <taxon>Pseudomonadati</taxon>
        <taxon>Bacteroidota</taxon>
        <taxon>Bacteroidia</taxon>
        <taxon>Bacteroidales</taxon>
        <taxon>Prevotellaceae</taxon>
        <taxon>Segatella</taxon>
    </lineage>
</organism>
<dbReference type="AlphaFoldDB" id="A0A3S4X213"/>
<dbReference type="Proteomes" id="UP000274578">
    <property type="component" value="Chromosome 1"/>
</dbReference>
<feature type="compositionally biased region" description="Polar residues" evidence="1">
    <location>
        <begin position="1"/>
        <end position="18"/>
    </location>
</feature>